<accession>A0A9E1GMX2</accession>
<evidence type="ECO:0000256" key="2">
    <source>
        <dbReference type="SAM" id="SignalP"/>
    </source>
</evidence>
<protein>
    <recommendedName>
        <fullName evidence="5">The GLUG motif protein</fullName>
    </recommendedName>
</protein>
<keyword evidence="2" id="KW-0732">Signal</keyword>
<comment type="caution">
    <text evidence="3">The sequence shown here is derived from an EMBL/GenBank/DDBJ whole genome shotgun (WGS) entry which is preliminary data.</text>
</comment>
<sequence>MLPSLLALCLLIGMMPTAVFAADDSADSNPPTVYEGTEGGALETEQEGDRYLPDSEQPDPTLPGLQAEPTAEADADNWLNEADTSWYDSGEKNFEIDTAAELAGLAKLVNGGETFAGKIVKLTGKIDLLGKEWTPIGTKDAAFQGSFDGGGNSITGMTIDSASDHVGLFGITKGGTLEQIKLENASIVSTRSGDAYVGAITGEGYTGTIQNCSVTGLKLSAKGNFVGGISGQGYAKINGCTVDDAEIESAGWKVGGIIGQLNEGAFTFARNAVQNSNTSCTHVSGPVGGIVGFCNYGDKSFTECVVKNTVIKAKTAAGGVIGSTMSNGAAGQTFKFEDCEISHLTFESVDDGKITKSGGFVGAKYWRGLKNTAIELNECTAQDIMVNAAEGSTVPRRSRMGTASSPSRT</sequence>
<evidence type="ECO:0000313" key="3">
    <source>
        <dbReference type="EMBL" id="MBS6623304.1"/>
    </source>
</evidence>
<evidence type="ECO:0000313" key="4">
    <source>
        <dbReference type="Proteomes" id="UP000811365"/>
    </source>
</evidence>
<dbReference type="EMBL" id="JAGZYH010000093">
    <property type="protein sequence ID" value="MBS6623304.1"/>
    <property type="molecule type" value="Genomic_DNA"/>
</dbReference>
<proteinExistence type="predicted"/>
<organism evidence="3 4">
    <name type="scientific">Faecalibacterium prausnitzii</name>
    <dbReference type="NCBI Taxonomy" id="853"/>
    <lineage>
        <taxon>Bacteria</taxon>
        <taxon>Bacillati</taxon>
        <taxon>Bacillota</taxon>
        <taxon>Clostridia</taxon>
        <taxon>Eubacteriales</taxon>
        <taxon>Oscillospiraceae</taxon>
        <taxon>Faecalibacterium</taxon>
    </lineage>
</organism>
<gene>
    <name evidence="3" type="ORF">KH315_14365</name>
</gene>
<feature type="chain" id="PRO_5039614852" description="The GLUG motif protein" evidence="2">
    <location>
        <begin position="22"/>
        <end position="409"/>
    </location>
</feature>
<reference evidence="3" key="1">
    <citation type="submission" date="2021-02" db="EMBL/GenBank/DDBJ databases">
        <title>Infant gut strain persistence is associated with maternal origin, phylogeny, and functional potential including surface adhesion and iron acquisition.</title>
        <authorList>
            <person name="Lou Y.C."/>
        </authorList>
    </citation>
    <scope>NUCLEOTIDE SEQUENCE</scope>
    <source>
        <strain evidence="3">L2_039_000G1_dasL2_039_000G1_maxbin2.maxbin.077</strain>
    </source>
</reference>
<dbReference type="AlphaFoldDB" id="A0A9E1GMX2"/>
<feature type="region of interest" description="Disordered" evidence="1">
    <location>
        <begin position="390"/>
        <end position="409"/>
    </location>
</feature>
<evidence type="ECO:0000256" key="1">
    <source>
        <dbReference type="SAM" id="MobiDB-lite"/>
    </source>
</evidence>
<feature type="signal peptide" evidence="2">
    <location>
        <begin position="1"/>
        <end position="21"/>
    </location>
</feature>
<dbReference type="Proteomes" id="UP000811365">
    <property type="component" value="Unassembled WGS sequence"/>
</dbReference>
<feature type="region of interest" description="Disordered" evidence="1">
    <location>
        <begin position="24"/>
        <end position="78"/>
    </location>
</feature>
<evidence type="ECO:0008006" key="5">
    <source>
        <dbReference type="Google" id="ProtNLM"/>
    </source>
</evidence>
<name>A0A9E1GMX2_9FIRM</name>
<dbReference type="Gene3D" id="2.160.20.110">
    <property type="match status" value="1"/>
</dbReference>